<dbReference type="PROSITE" id="PS50977">
    <property type="entry name" value="HTH_TETR_2"/>
    <property type="match status" value="1"/>
</dbReference>
<dbReference type="SUPFAM" id="SSF48498">
    <property type="entry name" value="Tetracyclin repressor-like, C-terminal domain"/>
    <property type="match status" value="1"/>
</dbReference>
<gene>
    <name evidence="6" type="ORF">GJB61_07350</name>
</gene>
<evidence type="ECO:0000256" key="2">
    <source>
        <dbReference type="ARBA" id="ARBA00023125"/>
    </source>
</evidence>
<dbReference type="Gene3D" id="1.10.10.60">
    <property type="entry name" value="Homeodomain-like"/>
    <property type="match status" value="1"/>
</dbReference>
<protein>
    <submittedName>
        <fullName evidence="6">TetR family transcriptional regulator</fullName>
    </submittedName>
</protein>
<comment type="caution">
    <text evidence="6">The sequence shown here is derived from an EMBL/GenBank/DDBJ whole genome shotgun (WGS) entry which is preliminary data.</text>
</comment>
<evidence type="ECO:0000259" key="5">
    <source>
        <dbReference type="PROSITE" id="PS50977"/>
    </source>
</evidence>
<organism evidence="6 7">
    <name type="scientific">Paenibacillus monticola</name>
    <dbReference type="NCBI Taxonomy" id="2666075"/>
    <lineage>
        <taxon>Bacteria</taxon>
        <taxon>Bacillati</taxon>
        <taxon>Bacillota</taxon>
        <taxon>Bacilli</taxon>
        <taxon>Bacillales</taxon>
        <taxon>Paenibacillaceae</taxon>
        <taxon>Paenibacillus</taxon>
    </lineage>
</organism>
<dbReference type="Gene3D" id="1.10.357.10">
    <property type="entry name" value="Tetracycline Repressor, domain 2"/>
    <property type="match status" value="1"/>
</dbReference>
<dbReference type="EMBL" id="WJXB01000002">
    <property type="protein sequence ID" value="MRN52813.1"/>
    <property type="molecule type" value="Genomic_DNA"/>
</dbReference>
<keyword evidence="7" id="KW-1185">Reference proteome</keyword>
<feature type="domain" description="HTH tetR-type" evidence="5">
    <location>
        <begin position="6"/>
        <end position="66"/>
    </location>
</feature>
<sequence length="207" mass="23672">MSNVSNDKHTAILDAAHTLFGSSGFYETKMSDVAEKAGIAKGTVYLYFKSKEDLFMAVTRRDCEGYLQQLENKLQDHTTFTDKLSVIAEHHMFYYYERKQHTKLFFLAPNNNPELVAYMALFMEQYMQAVVKVLLEGRASEPELMAQSYIGMLDRLKMDILFDPSFTEADAFKRAKFAASLFSKGAMNNLHPAEDDKENNIANEDIE</sequence>
<keyword evidence="1" id="KW-0805">Transcription regulation</keyword>
<dbReference type="InterPro" id="IPR050624">
    <property type="entry name" value="HTH-type_Tx_Regulator"/>
</dbReference>
<accession>A0A7X2H3M8</accession>
<evidence type="ECO:0000256" key="4">
    <source>
        <dbReference type="PROSITE-ProRule" id="PRU00335"/>
    </source>
</evidence>
<dbReference type="GO" id="GO:0003677">
    <property type="term" value="F:DNA binding"/>
    <property type="evidence" value="ECO:0007669"/>
    <property type="project" value="UniProtKB-UniRule"/>
</dbReference>
<feature type="DNA-binding region" description="H-T-H motif" evidence="4">
    <location>
        <begin position="29"/>
        <end position="48"/>
    </location>
</feature>
<dbReference type="RefSeq" id="WP_154117820.1">
    <property type="nucleotide sequence ID" value="NZ_WJXB01000002.1"/>
</dbReference>
<dbReference type="PRINTS" id="PR00455">
    <property type="entry name" value="HTHTETR"/>
</dbReference>
<reference evidence="6 7" key="1">
    <citation type="submission" date="2019-11" db="EMBL/GenBank/DDBJ databases">
        <title>Paenibacillus monticola sp. nov., a novel PGPR strain isolated from mountain sample in China.</title>
        <authorList>
            <person name="Zhao Q."/>
            <person name="Li H.-P."/>
            <person name="Zhang J.-L."/>
        </authorList>
    </citation>
    <scope>NUCLEOTIDE SEQUENCE [LARGE SCALE GENOMIC DNA]</scope>
    <source>
        <strain evidence="6 7">LC-T2</strain>
    </source>
</reference>
<dbReference type="InterPro" id="IPR036271">
    <property type="entry name" value="Tet_transcr_reg_TetR-rel_C_sf"/>
</dbReference>
<evidence type="ECO:0000313" key="6">
    <source>
        <dbReference type="EMBL" id="MRN52813.1"/>
    </source>
</evidence>
<dbReference type="PANTHER" id="PTHR43479:SF11">
    <property type="entry name" value="ACREF_ENVCD OPERON REPRESSOR-RELATED"/>
    <property type="match status" value="1"/>
</dbReference>
<dbReference type="InterPro" id="IPR001647">
    <property type="entry name" value="HTH_TetR"/>
</dbReference>
<evidence type="ECO:0000256" key="1">
    <source>
        <dbReference type="ARBA" id="ARBA00023015"/>
    </source>
</evidence>
<dbReference type="FunFam" id="1.10.10.60:FF:000141">
    <property type="entry name" value="TetR family transcriptional regulator"/>
    <property type="match status" value="1"/>
</dbReference>
<dbReference type="PANTHER" id="PTHR43479">
    <property type="entry name" value="ACREF/ENVCD OPERON REPRESSOR-RELATED"/>
    <property type="match status" value="1"/>
</dbReference>
<proteinExistence type="predicted"/>
<dbReference type="SUPFAM" id="SSF46689">
    <property type="entry name" value="Homeodomain-like"/>
    <property type="match status" value="1"/>
</dbReference>
<evidence type="ECO:0000256" key="3">
    <source>
        <dbReference type="ARBA" id="ARBA00023163"/>
    </source>
</evidence>
<dbReference type="Proteomes" id="UP000463051">
    <property type="component" value="Unassembled WGS sequence"/>
</dbReference>
<keyword evidence="3" id="KW-0804">Transcription</keyword>
<dbReference type="Pfam" id="PF00440">
    <property type="entry name" value="TetR_N"/>
    <property type="match status" value="1"/>
</dbReference>
<dbReference type="InterPro" id="IPR009057">
    <property type="entry name" value="Homeodomain-like_sf"/>
</dbReference>
<name>A0A7X2H3M8_9BACL</name>
<dbReference type="GO" id="GO:0045892">
    <property type="term" value="P:negative regulation of DNA-templated transcription"/>
    <property type="evidence" value="ECO:0007669"/>
    <property type="project" value="UniProtKB-ARBA"/>
</dbReference>
<keyword evidence="2 4" id="KW-0238">DNA-binding</keyword>
<evidence type="ECO:0000313" key="7">
    <source>
        <dbReference type="Proteomes" id="UP000463051"/>
    </source>
</evidence>
<dbReference type="AlphaFoldDB" id="A0A7X2H3M8"/>